<feature type="domain" description="ABC transmembrane type-1" evidence="9">
    <location>
        <begin position="105"/>
        <end position="289"/>
    </location>
</feature>
<evidence type="ECO:0000256" key="3">
    <source>
        <dbReference type="ARBA" id="ARBA00022475"/>
    </source>
</evidence>
<keyword evidence="11" id="KW-1185">Reference proteome</keyword>
<reference evidence="10 11" key="1">
    <citation type="submission" date="2020-08" db="EMBL/GenBank/DDBJ databases">
        <title>Sequencing the genomes of 1000 actinobacteria strains.</title>
        <authorList>
            <person name="Klenk H.-P."/>
        </authorList>
    </citation>
    <scope>NUCLEOTIDE SEQUENCE [LARGE SCALE GENOMIC DNA]</scope>
    <source>
        <strain evidence="10 11">DSM 23694</strain>
    </source>
</reference>
<dbReference type="Proteomes" id="UP000523863">
    <property type="component" value="Unassembled WGS sequence"/>
</dbReference>
<dbReference type="GO" id="GO:0055085">
    <property type="term" value="P:transmembrane transport"/>
    <property type="evidence" value="ECO:0007669"/>
    <property type="project" value="InterPro"/>
</dbReference>
<sequence>MTVENNNPSSESPSPSAAAQSATASSVVPQEEARIPVPVRTATKKRKRNSPRRSLLGLAGVLTFFLIWEITPRIGLLPAKYLPPASEVLAVFIQDLGMASFWKSVGDTMLAWGIGLSVAIIAATAIGLVVGMSPFLRKFTNSTVEFLRPIPSVALIPIAVLLFGVKIESSLMLIIYASFWQVLIQTLYGVADVDNVAMNTAKSYGFSYFQRLRDVVFPTVWPFLMTGIRLAAAVALILAITAQLVIGSPGLGNEISRAQSGGAIAGMYALILATGLLGVLINLVMRYIEKKTLGWHPSVRGEVVV</sequence>
<keyword evidence="3" id="KW-1003">Cell membrane</keyword>
<dbReference type="AlphaFoldDB" id="A0A7W8YD45"/>
<keyword evidence="4 7" id="KW-0812">Transmembrane</keyword>
<dbReference type="RefSeq" id="WP_183643904.1">
    <property type="nucleotide sequence ID" value="NZ_JACHBL010000001.1"/>
</dbReference>
<comment type="caution">
    <text evidence="10">The sequence shown here is derived from an EMBL/GenBank/DDBJ whole genome shotgun (WGS) entry which is preliminary data.</text>
</comment>
<feature type="transmembrane region" description="Helical" evidence="7">
    <location>
        <begin position="110"/>
        <end position="134"/>
    </location>
</feature>
<evidence type="ECO:0000313" key="10">
    <source>
        <dbReference type="EMBL" id="MBB5599172.1"/>
    </source>
</evidence>
<feature type="compositionally biased region" description="Low complexity" evidence="8">
    <location>
        <begin position="1"/>
        <end position="30"/>
    </location>
</feature>
<organism evidence="10 11">
    <name type="scientific">Neomicrococcus lactis</name>
    <dbReference type="NCBI Taxonomy" id="732241"/>
    <lineage>
        <taxon>Bacteria</taxon>
        <taxon>Bacillati</taxon>
        <taxon>Actinomycetota</taxon>
        <taxon>Actinomycetes</taxon>
        <taxon>Micrococcales</taxon>
        <taxon>Micrococcaceae</taxon>
        <taxon>Neomicrococcus</taxon>
    </lineage>
</organism>
<keyword evidence="5 7" id="KW-1133">Transmembrane helix</keyword>
<feature type="transmembrane region" description="Helical" evidence="7">
    <location>
        <begin position="146"/>
        <end position="165"/>
    </location>
</feature>
<dbReference type="PANTHER" id="PTHR30151:SF0">
    <property type="entry name" value="ABC TRANSPORTER PERMEASE PROTEIN MJ0413-RELATED"/>
    <property type="match status" value="1"/>
</dbReference>
<feature type="transmembrane region" description="Helical" evidence="7">
    <location>
        <begin position="171"/>
        <end position="191"/>
    </location>
</feature>
<dbReference type="InterPro" id="IPR035906">
    <property type="entry name" value="MetI-like_sf"/>
</dbReference>
<feature type="region of interest" description="Disordered" evidence="8">
    <location>
        <begin position="1"/>
        <end position="35"/>
    </location>
</feature>
<evidence type="ECO:0000256" key="6">
    <source>
        <dbReference type="ARBA" id="ARBA00023136"/>
    </source>
</evidence>
<proteinExistence type="inferred from homology"/>
<evidence type="ECO:0000256" key="4">
    <source>
        <dbReference type="ARBA" id="ARBA00022692"/>
    </source>
</evidence>
<comment type="similarity">
    <text evidence="7">Belongs to the binding-protein-dependent transport system permease family.</text>
</comment>
<dbReference type="Pfam" id="PF00528">
    <property type="entry name" value="BPD_transp_1"/>
    <property type="match status" value="1"/>
</dbReference>
<evidence type="ECO:0000256" key="7">
    <source>
        <dbReference type="RuleBase" id="RU363032"/>
    </source>
</evidence>
<dbReference type="GO" id="GO:0005886">
    <property type="term" value="C:plasma membrane"/>
    <property type="evidence" value="ECO:0007669"/>
    <property type="project" value="UniProtKB-SubCell"/>
</dbReference>
<evidence type="ECO:0000259" key="9">
    <source>
        <dbReference type="PROSITE" id="PS50928"/>
    </source>
</evidence>
<dbReference type="PANTHER" id="PTHR30151">
    <property type="entry name" value="ALKANE SULFONATE ABC TRANSPORTER-RELATED, MEMBRANE SUBUNIT"/>
    <property type="match status" value="1"/>
</dbReference>
<gene>
    <name evidence="10" type="ORF">BKA12_002252</name>
</gene>
<protein>
    <submittedName>
        <fullName evidence="10">ABC-type nitrate/sulfonate/bicarbonate transport system permease component</fullName>
    </submittedName>
</protein>
<evidence type="ECO:0000256" key="8">
    <source>
        <dbReference type="SAM" id="MobiDB-lite"/>
    </source>
</evidence>
<evidence type="ECO:0000256" key="5">
    <source>
        <dbReference type="ARBA" id="ARBA00022989"/>
    </source>
</evidence>
<dbReference type="SUPFAM" id="SSF161098">
    <property type="entry name" value="MetI-like"/>
    <property type="match status" value="1"/>
</dbReference>
<dbReference type="EMBL" id="JACHBL010000001">
    <property type="protein sequence ID" value="MBB5599172.1"/>
    <property type="molecule type" value="Genomic_DNA"/>
</dbReference>
<evidence type="ECO:0000256" key="2">
    <source>
        <dbReference type="ARBA" id="ARBA00022448"/>
    </source>
</evidence>
<dbReference type="PROSITE" id="PS50928">
    <property type="entry name" value="ABC_TM1"/>
    <property type="match status" value="1"/>
</dbReference>
<comment type="subcellular location">
    <subcellularLocation>
        <location evidence="1 7">Cell membrane</location>
        <topology evidence="1 7">Multi-pass membrane protein</topology>
    </subcellularLocation>
</comment>
<evidence type="ECO:0000256" key="1">
    <source>
        <dbReference type="ARBA" id="ARBA00004651"/>
    </source>
</evidence>
<keyword evidence="6 7" id="KW-0472">Membrane</keyword>
<keyword evidence="2 7" id="KW-0813">Transport</keyword>
<name>A0A7W8YD45_9MICC</name>
<accession>A0A7W8YD45</accession>
<feature type="transmembrane region" description="Helical" evidence="7">
    <location>
        <begin position="54"/>
        <end position="71"/>
    </location>
</feature>
<dbReference type="Gene3D" id="1.10.3720.10">
    <property type="entry name" value="MetI-like"/>
    <property type="match status" value="1"/>
</dbReference>
<feature type="transmembrane region" description="Helical" evidence="7">
    <location>
        <begin position="266"/>
        <end position="285"/>
    </location>
</feature>
<evidence type="ECO:0000313" key="11">
    <source>
        <dbReference type="Proteomes" id="UP000523863"/>
    </source>
</evidence>
<feature type="transmembrane region" description="Helical" evidence="7">
    <location>
        <begin position="220"/>
        <end position="246"/>
    </location>
</feature>
<dbReference type="InterPro" id="IPR000515">
    <property type="entry name" value="MetI-like"/>
</dbReference>